<dbReference type="InParanoid" id="A0A0C2X8I1"/>
<evidence type="ECO:0000259" key="1">
    <source>
        <dbReference type="Pfam" id="PF09458"/>
    </source>
</evidence>
<protein>
    <recommendedName>
        <fullName evidence="1">H-type lectin domain-containing protein</fullName>
    </recommendedName>
</protein>
<feature type="domain" description="H-type lectin" evidence="1">
    <location>
        <begin position="109"/>
        <end position="174"/>
    </location>
</feature>
<dbReference type="PANTHER" id="PTHR46938">
    <property type="entry name" value="DISCOIDIN-1 SUBUNIT A-RELATED-RELATED"/>
    <property type="match status" value="1"/>
</dbReference>
<evidence type="ECO:0000313" key="2">
    <source>
        <dbReference type="EMBL" id="KIL65611.1"/>
    </source>
</evidence>
<dbReference type="GO" id="GO:0070492">
    <property type="term" value="F:oligosaccharide binding"/>
    <property type="evidence" value="ECO:0007669"/>
    <property type="project" value="TreeGrafter"/>
</dbReference>
<gene>
    <name evidence="2" type="ORF">M378DRAFT_161921</name>
</gene>
<sequence>MSTVSSFDTKTVRPWDNPQPDTFATVDFPCPYLAPPRLPHGLRQLDIDHQWNIRVRGTIENIQNDSAVYHVSTWLDTKVYSGILDSLNLASANLDILCGEHRLDSPGDVRINFERPFITPPKVVVFFNAFDLDKSRNWHLSTTATNVDEKGFTLNISTWGETIFYSAQVGWIAYPKDRKHIFSTSVSTGDVRPPNRPQLKQGKSISFGKVAFSKYPDVFVALNQFDIDCNAGFRLNAYVDNVSTKGLTWHIDSWDDTILYSAAVTIIAVE</sequence>
<keyword evidence="3" id="KW-1185">Reference proteome</keyword>
<dbReference type="HOGENOM" id="CLU_058882_0_0_1"/>
<dbReference type="InterPro" id="IPR019019">
    <property type="entry name" value="H-type_lectin_domain"/>
</dbReference>
<evidence type="ECO:0000313" key="3">
    <source>
        <dbReference type="Proteomes" id="UP000054549"/>
    </source>
</evidence>
<proteinExistence type="predicted"/>
<feature type="domain" description="H-type lectin" evidence="1">
    <location>
        <begin position="25"/>
        <end position="81"/>
    </location>
</feature>
<feature type="domain" description="H-type lectin" evidence="1">
    <location>
        <begin position="204"/>
        <end position="269"/>
    </location>
</feature>
<dbReference type="EMBL" id="KN818241">
    <property type="protein sequence ID" value="KIL65611.1"/>
    <property type="molecule type" value="Genomic_DNA"/>
</dbReference>
<accession>A0A0C2X8I1</accession>
<dbReference type="GO" id="GO:0009986">
    <property type="term" value="C:cell surface"/>
    <property type="evidence" value="ECO:0007669"/>
    <property type="project" value="TreeGrafter"/>
</dbReference>
<dbReference type="GO" id="GO:0046871">
    <property type="term" value="F:N-acetylgalactosamine binding"/>
    <property type="evidence" value="ECO:0007669"/>
    <property type="project" value="TreeGrafter"/>
</dbReference>
<dbReference type="GO" id="GO:0030247">
    <property type="term" value="F:polysaccharide binding"/>
    <property type="evidence" value="ECO:0007669"/>
    <property type="project" value="TreeGrafter"/>
</dbReference>
<dbReference type="GO" id="GO:0098609">
    <property type="term" value="P:cell-cell adhesion"/>
    <property type="evidence" value="ECO:0007669"/>
    <property type="project" value="TreeGrafter"/>
</dbReference>
<dbReference type="AlphaFoldDB" id="A0A0C2X8I1"/>
<reference evidence="2 3" key="1">
    <citation type="submission" date="2014-04" db="EMBL/GenBank/DDBJ databases">
        <title>Evolutionary Origins and Diversification of the Mycorrhizal Mutualists.</title>
        <authorList>
            <consortium name="DOE Joint Genome Institute"/>
            <consortium name="Mycorrhizal Genomics Consortium"/>
            <person name="Kohler A."/>
            <person name="Kuo A."/>
            <person name="Nagy L.G."/>
            <person name="Floudas D."/>
            <person name="Copeland A."/>
            <person name="Barry K.W."/>
            <person name="Cichocki N."/>
            <person name="Veneault-Fourrey C."/>
            <person name="LaButti K."/>
            <person name="Lindquist E.A."/>
            <person name="Lipzen A."/>
            <person name="Lundell T."/>
            <person name="Morin E."/>
            <person name="Murat C."/>
            <person name="Riley R."/>
            <person name="Ohm R."/>
            <person name="Sun H."/>
            <person name="Tunlid A."/>
            <person name="Henrissat B."/>
            <person name="Grigoriev I.V."/>
            <person name="Hibbett D.S."/>
            <person name="Martin F."/>
        </authorList>
    </citation>
    <scope>NUCLEOTIDE SEQUENCE [LARGE SCALE GENOMIC DNA]</scope>
    <source>
        <strain evidence="2 3">Koide BX008</strain>
    </source>
</reference>
<dbReference type="OrthoDB" id="5419324at2759"/>
<dbReference type="Proteomes" id="UP000054549">
    <property type="component" value="Unassembled WGS sequence"/>
</dbReference>
<dbReference type="SUPFAM" id="SSF141086">
    <property type="entry name" value="Agglutinin HPA-like"/>
    <property type="match status" value="3"/>
</dbReference>
<dbReference type="Pfam" id="PF09458">
    <property type="entry name" value="H_lectin"/>
    <property type="match status" value="3"/>
</dbReference>
<dbReference type="InterPro" id="IPR052487">
    <property type="entry name" value="Galactose-binding_lectin"/>
</dbReference>
<name>A0A0C2X8I1_AMAMK</name>
<organism evidence="2 3">
    <name type="scientific">Amanita muscaria (strain Koide BX008)</name>
    <dbReference type="NCBI Taxonomy" id="946122"/>
    <lineage>
        <taxon>Eukaryota</taxon>
        <taxon>Fungi</taxon>
        <taxon>Dikarya</taxon>
        <taxon>Basidiomycota</taxon>
        <taxon>Agaricomycotina</taxon>
        <taxon>Agaricomycetes</taxon>
        <taxon>Agaricomycetidae</taxon>
        <taxon>Agaricales</taxon>
        <taxon>Pluteineae</taxon>
        <taxon>Amanitaceae</taxon>
        <taxon>Amanita</taxon>
    </lineage>
</organism>
<dbReference type="STRING" id="946122.A0A0C2X8I1"/>
<dbReference type="GO" id="GO:0098636">
    <property type="term" value="C:protein complex involved in cell adhesion"/>
    <property type="evidence" value="ECO:0007669"/>
    <property type="project" value="TreeGrafter"/>
</dbReference>
<dbReference type="InterPro" id="IPR037221">
    <property type="entry name" value="H-type_lectin_dom_sf"/>
</dbReference>
<dbReference type="Gene3D" id="2.60.40.2080">
    <property type="match status" value="3"/>
</dbReference>